<feature type="transmembrane region" description="Helical" evidence="1">
    <location>
        <begin position="286"/>
        <end position="306"/>
    </location>
</feature>
<proteinExistence type="predicted"/>
<feature type="transmembrane region" description="Helical" evidence="1">
    <location>
        <begin position="344"/>
        <end position="363"/>
    </location>
</feature>
<evidence type="ECO:0000313" key="2">
    <source>
        <dbReference type="EMBL" id="OIO13997.1"/>
    </source>
</evidence>
<keyword evidence="1" id="KW-1133">Transmembrane helix</keyword>
<organism evidence="2 3">
    <name type="scientific">Candidatus Gottesmanbacteria bacterium CG1_02_37_22</name>
    <dbReference type="NCBI Taxonomy" id="1805209"/>
    <lineage>
        <taxon>Bacteria</taxon>
        <taxon>Candidatus Gottesmaniibacteriota</taxon>
    </lineage>
</organism>
<feature type="transmembrane region" description="Helical" evidence="1">
    <location>
        <begin position="233"/>
        <end position="259"/>
    </location>
</feature>
<name>A0A1J4TTR6_9BACT</name>
<feature type="transmembrane region" description="Helical" evidence="1">
    <location>
        <begin position="315"/>
        <end position="332"/>
    </location>
</feature>
<comment type="caution">
    <text evidence="2">The sequence shown here is derived from an EMBL/GenBank/DDBJ whole genome shotgun (WGS) entry which is preliminary data.</text>
</comment>
<dbReference type="Proteomes" id="UP000183120">
    <property type="component" value="Unassembled WGS sequence"/>
</dbReference>
<gene>
    <name evidence="2" type="ORF">AUJ73_02770</name>
</gene>
<feature type="transmembrane region" description="Helical" evidence="1">
    <location>
        <begin position="195"/>
        <end position="213"/>
    </location>
</feature>
<reference evidence="2 3" key="1">
    <citation type="journal article" date="2016" name="Environ. Microbiol.">
        <title>Genomic resolution of a cold subsurface aquifer community provides metabolic insights for novel microbes adapted to high CO concentrations.</title>
        <authorList>
            <person name="Probst A.J."/>
            <person name="Castelle C.J."/>
            <person name="Singh A."/>
            <person name="Brown C.T."/>
            <person name="Anantharaman K."/>
            <person name="Sharon I."/>
            <person name="Hug L.A."/>
            <person name="Burstein D."/>
            <person name="Emerson J.B."/>
            <person name="Thomas B.C."/>
            <person name="Banfield J.F."/>
        </authorList>
    </citation>
    <scope>NUCLEOTIDE SEQUENCE [LARGE SCALE GENOMIC DNA]</scope>
    <source>
        <strain evidence="2">CG1_02_37_22</strain>
    </source>
</reference>
<dbReference type="AlphaFoldDB" id="A0A1J4TTR6"/>
<evidence type="ECO:0008006" key="4">
    <source>
        <dbReference type="Google" id="ProtNLM"/>
    </source>
</evidence>
<dbReference type="STRING" id="1805209.AUJ73_02770"/>
<feature type="transmembrane region" description="Helical" evidence="1">
    <location>
        <begin position="144"/>
        <end position="175"/>
    </location>
</feature>
<sequence length="576" mass="66953">MTNKISWIIFGAITVFLFIFLQFFVRIKPAGDMVEYYGITETLINHLGLDLTDVDKKSLERQLNPGQFNDPNYYIEGIDGKKYPGHFILYSILATPVRVVLKTLNLDQLKTLVFTNLIILTFTVFYILKNFLKSGFKRIVFLSLIYLSPLISFIIWPGPDLFYVCFLMLSVFLFFKKSYFSASFLSAIASWHSQPLIVISLFYLLYHIAVNFITSDTEKKYFKFMQKVFFQCLLILIMLSVPYIYNLAVIGVLTPWTIFHEGWTTVYGFGLHNLSLKKLFEQFFDLNMGLFFYAPLILLAGIYFMFKSVIFDKKIYLLLVVLIATAFMYQTNPSWHFGTAGYGPTRHILFVMPFLIYFLLEYFQKGKKQNIILGAIIISQIFVLGVNGFIYPDFENSLKNTPYAKFVLEKFPSLYNPTPEIFVDRTNHTDLKIPSTAMYKIGNKCIKAYVLVHDVENVSKECGWIPEKYLAKLYNPYLKKTSTSRQVWTIEATFWPDSESCEERFTQSVNKPYICLKTIDEVIKYTGIIDRGRIGLVENYLYPGIWRMRRGVPVLISIPAGYIVNHYSFEGVYVDF</sequence>
<feature type="transmembrane region" description="Helical" evidence="1">
    <location>
        <begin position="113"/>
        <end position="132"/>
    </location>
</feature>
<keyword evidence="1" id="KW-0812">Transmembrane</keyword>
<accession>A0A1J4TTR6</accession>
<evidence type="ECO:0000313" key="3">
    <source>
        <dbReference type="Proteomes" id="UP000183120"/>
    </source>
</evidence>
<dbReference type="EMBL" id="MNUY01000044">
    <property type="protein sequence ID" value="OIO13997.1"/>
    <property type="molecule type" value="Genomic_DNA"/>
</dbReference>
<feature type="transmembrane region" description="Helical" evidence="1">
    <location>
        <begin position="370"/>
        <end position="391"/>
    </location>
</feature>
<keyword evidence="1" id="KW-0472">Membrane</keyword>
<protein>
    <recommendedName>
        <fullName evidence="4">Glycosyltransferase RgtA/B/C/D-like domain-containing protein</fullName>
    </recommendedName>
</protein>
<feature type="transmembrane region" description="Helical" evidence="1">
    <location>
        <begin position="6"/>
        <end position="25"/>
    </location>
</feature>
<evidence type="ECO:0000256" key="1">
    <source>
        <dbReference type="SAM" id="Phobius"/>
    </source>
</evidence>